<dbReference type="Proteomes" id="UP000824232">
    <property type="component" value="Unassembled WGS sequence"/>
</dbReference>
<reference evidence="1" key="1">
    <citation type="submission" date="2020-10" db="EMBL/GenBank/DDBJ databases">
        <authorList>
            <person name="Gilroy R."/>
        </authorList>
    </citation>
    <scope>NUCLEOTIDE SEQUENCE</scope>
    <source>
        <strain evidence="1">CHK184-20233</strain>
    </source>
</reference>
<sequence>MSVYISRDKLDDYRLNLLLIHDTYTNNKEFIDKKVDTFLNKFNNYNGLKSKVKISNSNLDNYARMSISYSLFETGITQMYHLFEQFLKMYFNVDLEKDYKNVIKIANQYDYNLTENEYHKLMNKYRLLNNAIKHGGIINLEKEYPSLVNQTYNDNDYGTILDNKLNITEVELDECCSCLYSFVDEMNTYFEDMGYIEMED</sequence>
<dbReference type="EMBL" id="DVHC01000042">
    <property type="protein sequence ID" value="HIR59213.1"/>
    <property type="molecule type" value="Genomic_DNA"/>
</dbReference>
<name>A0A9D1J3A3_9FIRM</name>
<organism evidence="1 2">
    <name type="scientific">Candidatus Onthousia excrementipullorum</name>
    <dbReference type="NCBI Taxonomy" id="2840884"/>
    <lineage>
        <taxon>Bacteria</taxon>
        <taxon>Bacillati</taxon>
        <taxon>Bacillota</taxon>
        <taxon>Bacilli</taxon>
        <taxon>Candidatus Onthousia</taxon>
    </lineage>
</organism>
<evidence type="ECO:0000313" key="1">
    <source>
        <dbReference type="EMBL" id="HIR59213.1"/>
    </source>
</evidence>
<evidence type="ECO:0000313" key="2">
    <source>
        <dbReference type="Proteomes" id="UP000824232"/>
    </source>
</evidence>
<dbReference type="AlphaFoldDB" id="A0A9D1J3A3"/>
<gene>
    <name evidence="1" type="ORF">IAB38_04105</name>
</gene>
<protein>
    <submittedName>
        <fullName evidence="1">Uncharacterized protein</fullName>
    </submittedName>
</protein>
<proteinExistence type="predicted"/>
<comment type="caution">
    <text evidence="1">The sequence shown here is derived from an EMBL/GenBank/DDBJ whole genome shotgun (WGS) entry which is preliminary data.</text>
</comment>
<accession>A0A9D1J3A3</accession>
<reference evidence="1" key="2">
    <citation type="journal article" date="2021" name="PeerJ">
        <title>Extensive microbial diversity within the chicken gut microbiome revealed by metagenomics and culture.</title>
        <authorList>
            <person name="Gilroy R."/>
            <person name="Ravi A."/>
            <person name="Getino M."/>
            <person name="Pursley I."/>
            <person name="Horton D.L."/>
            <person name="Alikhan N.F."/>
            <person name="Baker D."/>
            <person name="Gharbi K."/>
            <person name="Hall N."/>
            <person name="Watson M."/>
            <person name="Adriaenssens E.M."/>
            <person name="Foster-Nyarko E."/>
            <person name="Jarju S."/>
            <person name="Secka A."/>
            <person name="Antonio M."/>
            <person name="Oren A."/>
            <person name="Chaudhuri R.R."/>
            <person name="La Ragione R."/>
            <person name="Hildebrand F."/>
            <person name="Pallen M.J."/>
        </authorList>
    </citation>
    <scope>NUCLEOTIDE SEQUENCE</scope>
    <source>
        <strain evidence="1">CHK184-20233</strain>
    </source>
</reference>